<reference evidence="1 3" key="1">
    <citation type="submission" date="2017-02" db="EMBL/GenBank/DDBJ databases">
        <title>Draft genome sequence of Moraxella caviae CCUG 355 type strain.</title>
        <authorList>
            <person name="Engstrom-Jakobsson H."/>
            <person name="Salva-Serra F."/>
            <person name="Thorell K."/>
            <person name="Gonzales-Siles L."/>
            <person name="Karlsson R."/>
            <person name="Boulund F."/>
            <person name="Engstrand L."/>
            <person name="Moore E."/>
        </authorList>
    </citation>
    <scope>NUCLEOTIDE SEQUENCE [LARGE SCALE GENOMIC DNA]</scope>
    <source>
        <strain evidence="1 3">CCUG 355</strain>
    </source>
</reference>
<dbReference type="NCBIfam" id="NF038048">
    <property type="entry name" value="DIP1984_fam"/>
    <property type="match status" value="1"/>
</dbReference>
<gene>
    <name evidence="1" type="ORF">B0181_05560</name>
    <name evidence="2" type="ORF">NCTC10293_02331</name>
</gene>
<evidence type="ECO:0000313" key="2">
    <source>
        <dbReference type="EMBL" id="STZ14734.1"/>
    </source>
</evidence>
<dbReference type="EMBL" id="MUXU01000034">
    <property type="protein sequence ID" value="OOR90110.1"/>
    <property type="molecule type" value="Genomic_DNA"/>
</dbReference>
<reference evidence="2 4" key="2">
    <citation type="submission" date="2018-06" db="EMBL/GenBank/DDBJ databases">
        <authorList>
            <consortium name="Pathogen Informatics"/>
            <person name="Doyle S."/>
        </authorList>
    </citation>
    <scope>NUCLEOTIDE SEQUENCE [LARGE SCALE GENOMIC DNA]</scope>
    <source>
        <strain evidence="2 4">NCTC10293</strain>
    </source>
</reference>
<sequence>MKLAEALIIRSDLQKKFQSLQARLHANVLVQEDSEPAEAPDELLAELMQVSRELHALIYQIHRTNATATLADGQPMLQALALRDEYEQQHKLLLSAIEAATPSQRYGRNEIKWQSLVDVKALQKQADDIAVKLRALNMAIQAANWQVSLIDDGRVNNRAE</sequence>
<proteinExistence type="predicted"/>
<evidence type="ECO:0000313" key="3">
    <source>
        <dbReference type="Proteomes" id="UP000190435"/>
    </source>
</evidence>
<evidence type="ECO:0000313" key="1">
    <source>
        <dbReference type="EMBL" id="OOR90110.1"/>
    </source>
</evidence>
<dbReference type="OrthoDB" id="3730241at2"/>
<dbReference type="Gene3D" id="6.10.320.10">
    <property type="match status" value="1"/>
</dbReference>
<dbReference type="STRING" id="34060.B0181_05560"/>
<dbReference type="EMBL" id="UGQE01000004">
    <property type="protein sequence ID" value="STZ14734.1"/>
    <property type="molecule type" value="Genomic_DNA"/>
</dbReference>
<evidence type="ECO:0000313" key="4">
    <source>
        <dbReference type="Proteomes" id="UP000255279"/>
    </source>
</evidence>
<dbReference type="InterPro" id="IPR047741">
    <property type="entry name" value="DIP1984-like"/>
</dbReference>
<organism evidence="1 3">
    <name type="scientific">Moraxella caviae</name>
    <dbReference type="NCBI Taxonomy" id="34060"/>
    <lineage>
        <taxon>Bacteria</taxon>
        <taxon>Pseudomonadati</taxon>
        <taxon>Pseudomonadota</taxon>
        <taxon>Gammaproteobacteria</taxon>
        <taxon>Moraxellales</taxon>
        <taxon>Moraxellaceae</taxon>
        <taxon>Moraxella</taxon>
    </lineage>
</organism>
<accession>A0A1T0A2X0</accession>
<dbReference type="AlphaFoldDB" id="A0A1T0A2X0"/>
<name>A0A1T0A2X0_9GAMM</name>
<keyword evidence="3" id="KW-1185">Reference proteome</keyword>
<dbReference type="Proteomes" id="UP000190435">
    <property type="component" value="Unassembled WGS sequence"/>
</dbReference>
<dbReference type="Pfam" id="PF20935">
    <property type="entry name" value="DUF6847"/>
    <property type="match status" value="1"/>
</dbReference>
<dbReference type="Proteomes" id="UP000255279">
    <property type="component" value="Unassembled WGS sequence"/>
</dbReference>
<protein>
    <submittedName>
        <fullName evidence="1">Septicolysin</fullName>
    </submittedName>
</protein>
<dbReference type="CDD" id="cd12208">
    <property type="entry name" value="DIP1984-like"/>
    <property type="match status" value="1"/>
</dbReference>